<sequence length="257" mass="28240">MRTAILGALWAAGCVSVFLTTGLRTDAGAYESAPVVDGGTVRGKVTFTGTVPEPKEFELRRYYDREYCGTVSDGKGHRLLKEVNLGPEGGLKDVVVVVEGIQKGKPFTFTDAEVEASLCQFLPFVTVVSDKRRVTVFNRDPVSHDIQGYAYDQAGVDIVLHRPALHVSGTTDVVQLVKGRKVFTMQCGMHPYMQNWGYAIDNPYYAVTDLNGSFTIGDLPAGTYHIKAWHPILGSQERDLTVKPNETVSFDLSFEAK</sequence>
<dbReference type="Proteomes" id="UP000198736">
    <property type="component" value="Unassembled WGS sequence"/>
</dbReference>
<gene>
    <name evidence="1" type="ORF">COMA2_130007</name>
</gene>
<proteinExistence type="predicted"/>
<organism evidence="1 2">
    <name type="scientific">Candidatus Nitrospira nitrificans</name>
    <dbReference type="NCBI Taxonomy" id="1742973"/>
    <lineage>
        <taxon>Bacteria</taxon>
        <taxon>Pseudomonadati</taxon>
        <taxon>Nitrospirota</taxon>
        <taxon>Nitrospiria</taxon>
        <taxon>Nitrospirales</taxon>
        <taxon>Nitrospiraceae</taxon>
        <taxon>Nitrospira</taxon>
    </lineage>
</organism>
<evidence type="ECO:0008006" key="3">
    <source>
        <dbReference type="Google" id="ProtNLM"/>
    </source>
</evidence>
<evidence type="ECO:0000313" key="2">
    <source>
        <dbReference type="Proteomes" id="UP000198736"/>
    </source>
</evidence>
<reference evidence="2" key="1">
    <citation type="submission" date="2015-10" db="EMBL/GenBank/DDBJ databases">
        <authorList>
            <person name="Luecker S."/>
            <person name="Luecker S."/>
        </authorList>
    </citation>
    <scope>NUCLEOTIDE SEQUENCE [LARGE SCALE GENOMIC DNA]</scope>
</reference>
<dbReference type="EMBL" id="CZPZ01000005">
    <property type="protein sequence ID" value="CUS33312.1"/>
    <property type="molecule type" value="Genomic_DNA"/>
</dbReference>
<name>A0A0S4L9K0_9BACT</name>
<keyword evidence="2" id="KW-1185">Reference proteome</keyword>
<dbReference type="SUPFAM" id="SSF117074">
    <property type="entry name" value="Hypothetical protein PA1324"/>
    <property type="match status" value="1"/>
</dbReference>
<accession>A0A0S4L9K0</accession>
<dbReference type="AlphaFoldDB" id="A0A0S4L9K0"/>
<dbReference type="OrthoDB" id="9772097at2"/>
<protein>
    <recommendedName>
        <fullName evidence="3">Rhamnogalacturonan lyase domain-containing protein</fullName>
    </recommendedName>
</protein>
<dbReference type="RefSeq" id="WP_090895000.1">
    <property type="nucleotide sequence ID" value="NZ_CZPZ01000005.1"/>
</dbReference>
<dbReference type="STRING" id="1742973.COMA2_130007"/>
<evidence type="ECO:0000313" key="1">
    <source>
        <dbReference type="EMBL" id="CUS33312.1"/>
    </source>
</evidence>
<dbReference type="Gene3D" id="2.60.40.1120">
    <property type="entry name" value="Carboxypeptidase-like, regulatory domain"/>
    <property type="match status" value="1"/>
</dbReference>